<comment type="caution">
    <text evidence="2">The sequence shown here is derived from an EMBL/GenBank/DDBJ whole genome shotgun (WGS) entry which is preliminary data.</text>
</comment>
<reference evidence="2 3" key="1">
    <citation type="submission" date="2018-12" db="EMBL/GenBank/DDBJ databases">
        <title>Bacillus chawlae sp. nov., Bacillus glennii sp. nov., and Bacillus saganii sp. nov. Isolated from the Vehicle Assembly Building at Kennedy Space Center where the Viking Spacecraft were Assembled.</title>
        <authorList>
            <person name="Seuylemezian A."/>
            <person name="Vaishampayan P."/>
        </authorList>
    </citation>
    <scope>NUCLEOTIDE SEQUENCE [LARGE SCALE GENOMIC DNA]</scope>
    <source>
        <strain evidence="2 3">L5</strain>
    </source>
</reference>
<keyword evidence="3" id="KW-1185">Reference proteome</keyword>
<dbReference type="PANTHER" id="PTHR31571:SF1">
    <property type="entry name" value="ALTERED INHERITANCE OF MITOCHONDRIA PROTEIN 6"/>
    <property type="match status" value="1"/>
</dbReference>
<dbReference type="InterPro" id="IPR051236">
    <property type="entry name" value="HAT_RTT109-like"/>
</dbReference>
<dbReference type="Pfam" id="PF13653">
    <property type="entry name" value="GDPD_2"/>
    <property type="match status" value="1"/>
</dbReference>
<evidence type="ECO:0000313" key="2">
    <source>
        <dbReference type="EMBL" id="RUQ32867.1"/>
    </source>
</evidence>
<dbReference type="OrthoDB" id="9794455at2"/>
<gene>
    <name evidence="2" type="ORF">ELQ35_01060</name>
</gene>
<dbReference type="EMBL" id="RYZZ01000001">
    <property type="protein sequence ID" value="RUQ32867.1"/>
    <property type="molecule type" value="Genomic_DNA"/>
</dbReference>
<evidence type="ECO:0000256" key="1">
    <source>
        <dbReference type="ARBA" id="ARBA00014286"/>
    </source>
</evidence>
<proteinExistence type="predicted"/>
<protein>
    <recommendedName>
        <fullName evidence="1">Altered inheritance of mitochondria protein 6</fullName>
    </recommendedName>
</protein>
<dbReference type="InterPro" id="IPR039559">
    <property type="entry name" value="AIM6_PI-PLC-like_dom"/>
</dbReference>
<dbReference type="CDD" id="cd08577">
    <property type="entry name" value="PI-PLCc_GDPD_SF_unchar3"/>
    <property type="match status" value="1"/>
</dbReference>
<evidence type="ECO:0000313" key="3">
    <source>
        <dbReference type="Proteomes" id="UP000267430"/>
    </source>
</evidence>
<dbReference type="AlphaFoldDB" id="A0A433HX43"/>
<name>A0A433HX43_9BACI</name>
<dbReference type="GO" id="GO:0006629">
    <property type="term" value="P:lipid metabolic process"/>
    <property type="evidence" value="ECO:0007669"/>
    <property type="project" value="InterPro"/>
</dbReference>
<organism evidence="2 3">
    <name type="scientific">Peribacillus cavernae</name>
    <dbReference type="NCBI Taxonomy" id="1674310"/>
    <lineage>
        <taxon>Bacteria</taxon>
        <taxon>Bacillati</taxon>
        <taxon>Bacillota</taxon>
        <taxon>Bacilli</taxon>
        <taxon>Bacillales</taxon>
        <taxon>Bacillaceae</taxon>
        <taxon>Peribacillus</taxon>
    </lineage>
</organism>
<dbReference type="Gene3D" id="3.20.20.190">
    <property type="entry name" value="Phosphatidylinositol (PI) phosphodiesterase"/>
    <property type="match status" value="1"/>
</dbReference>
<sequence>MPFSSTLASAEHAMKKSTVVPLAKAHAHNDYEHERPLYDALDHGFTSVEADVWLEDGELLVAHDQSNVESERTLKSLYLDPLKEKVRQNRGSVYKGADQDFLLWIDIKSEDAATYKEIHEQLTQYQKILTKFSKSKVKQSAVTVIISGNRPRELMENQKIRYATYDGRMSDLGTNAPNQFMPVISDNWTKHFTWQGVGEMPEDEREKLNHIVKTAYDNGQIVRFWATPDMALPNREPVWDELLTAGVDLINTDDLPALQQYLLEHDPYSTKQHIKW</sequence>
<accession>A0A433HX43</accession>
<dbReference type="PANTHER" id="PTHR31571">
    <property type="entry name" value="ALTERED INHERITANCE OF MITOCHONDRIA PROTEIN 6"/>
    <property type="match status" value="1"/>
</dbReference>
<dbReference type="Proteomes" id="UP000267430">
    <property type="component" value="Unassembled WGS sequence"/>
</dbReference>
<dbReference type="InterPro" id="IPR017946">
    <property type="entry name" value="PLC-like_Pdiesterase_TIM-brl"/>
</dbReference>
<dbReference type="GO" id="GO:0008081">
    <property type="term" value="F:phosphoric diester hydrolase activity"/>
    <property type="evidence" value="ECO:0007669"/>
    <property type="project" value="InterPro"/>
</dbReference>
<dbReference type="SUPFAM" id="SSF51695">
    <property type="entry name" value="PLC-like phosphodiesterases"/>
    <property type="match status" value="1"/>
</dbReference>